<evidence type="ECO:0008006" key="3">
    <source>
        <dbReference type="Google" id="ProtNLM"/>
    </source>
</evidence>
<proteinExistence type="predicted"/>
<dbReference type="Proteomes" id="UP001054892">
    <property type="component" value="Unassembled WGS sequence"/>
</dbReference>
<keyword evidence="2" id="KW-1185">Reference proteome</keyword>
<gene>
    <name evidence="1" type="ORF">TUM20286_22880</name>
</gene>
<dbReference type="EMBL" id="BQKM01000004">
    <property type="protein sequence ID" value="GJN52536.1"/>
    <property type="molecule type" value="Genomic_DNA"/>
</dbReference>
<name>A0ABQ4VZ96_9PSED</name>
<protein>
    <recommendedName>
        <fullName evidence="3">Competence protein CoiA-like family protein</fullName>
    </recommendedName>
</protein>
<accession>A0ABQ4VZ96</accession>
<evidence type="ECO:0000313" key="1">
    <source>
        <dbReference type="EMBL" id="GJN52536.1"/>
    </source>
</evidence>
<reference evidence="1 2" key="1">
    <citation type="submission" date="2021-12" db="EMBL/GenBank/DDBJ databases">
        <title>Characterization of novel class B3 metallo-beta-lactamase from novel Pseudomonas species.</title>
        <authorList>
            <person name="Yamada K."/>
            <person name="Aoki K."/>
            <person name="Ishii Y."/>
        </authorList>
    </citation>
    <scope>NUCLEOTIDE SEQUENCE [LARGE SCALE GENOMIC DNA]</scope>
    <source>
        <strain evidence="1 2">TUM20286</strain>
    </source>
</reference>
<sequence>MQGTKIPFGERDGTLYRAFEVENGLGCGCICPGCRKPLNAANGGQKVIPHFRHAQSEDCVRGYKEGVRRAAVALIAARRGLTLPAFYHQVRAATSSGHSLFRDVAFKAAPVGGDAVERFVDLGDVLAHAVLTSDNRQLIIRIKVFSRAEHERYQRLSSIEASSVEIDLSGLSLDQINDSVAFERAVLSDHATRSWIRSLRGEMLIKRAVTELAAEVDLYNTQWEQERARLQAIEEAKRVEQEEKAAEHTAALAAHRQSQLEAAEAQRSAGLPLKGERGARECRVELIVNQTLRAARDWGGQAVECSACCLLSPPGSRFCLFCTSESSTMTRILVPADVAATIYLRMRSSAKPDRSLRMAPALVVQPDI</sequence>
<organism evidence="1 2">
    <name type="scientific">Pseudomonas tohonis</name>
    <dbReference type="NCBI Taxonomy" id="2725477"/>
    <lineage>
        <taxon>Bacteria</taxon>
        <taxon>Pseudomonadati</taxon>
        <taxon>Pseudomonadota</taxon>
        <taxon>Gammaproteobacteria</taxon>
        <taxon>Pseudomonadales</taxon>
        <taxon>Pseudomonadaceae</taxon>
        <taxon>Pseudomonas</taxon>
    </lineage>
</organism>
<comment type="caution">
    <text evidence="1">The sequence shown here is derived from an EMBL/GenBank/DDBJ whole genome shotgun (WGS) entry which is preliminary data.</text>
</comment>
<evidence type="ECO:0000313" key="2">
    <source>
        <dbReference type="Proteomes" id="UP001054892"/>
    </source>
</evidence>